<evidence type="ECO:0000256" key="4">
    <source>
        <dbReference type="ARBA" id="ARBA00022475"/>
    </source>
</evidence>
<dbReference type="GO" id="GO:0005509">
    <property type="term" value="F:calcium ion binding"/>
    <property type="evidence" value="ECO:0007669"/>
    <property type="project" value="InterPro"/>
</dbReference>
<keyword evidence="16" id="KW-1185">Reference proteome</keyword>
<dbReference type="InterPro" id="IPR002048">
    <property type="entry name" value="EF_hand_dom"/>
</dbReference>
<evidence type="ECO:0000256" key="12">
    <source>
        <dbReference type="ARBA" id="ARBA00023136"/>
    </source>
</evidence>
<reference evidence="15 16" key="1">
    <citation type="submission" date="2013-11" db="EMBL/GenBank/DDBJ databases">
        <title>The Damaraland mole rat (Fukomys damarensis) genome and evolution of African mole rats.</title>
        <authorList>
            <person name="Gladyshev V.N."/>
            <person name="Fang X."/>
        </authorList>
    </citation>
    <scope>NUCLEOTIDE SEQUENCE [LARGE SCALE GENOMIC DNA]</scope>
    <source>
        <tissue evidence="15">Liver</tissue>
    </source>
</reference>
<keyword evidence="5" id="KW-0963">Cytoplasm</keyword>
<evidence type="ECO:0000256" key="6">
    <source>
        <dbReference type="ARBA" id="ARBA00022525"/>
    </source>
</evidence>
<feature type="compositionally biased region" description="Gly residues" evidence="13">
    <location>
        <begin position="111"/>
        <end position="120"/>
    </location>
</feature>
<dbReference type="GO" id="GO:0014002">
    <property type="term" value="P:astrocyte development"/>
    <property type="evidence" value="ECO:0007669"/>
    <property type="project" value="TreeGrafter"/>
</dbReference>
<evidence type="ECO:0000259" key="14">
    <source>
        <dbReference type="PROSITE" id="PS50222"/>
    </source>
</evidence>
<dbReference type="Gene3D" id="1.10.238.10">
    <property type="entry name" value="EF-hand"/>
    <property type="match status" value="1"/>
</dbReference>
<dbReference type="eggNOG" id="ENOG502SA01">
    <property type="taxonomic scope" value="Eukaryota"/>
</dbReference>
<dbReference type="InterPro" id="IPR013787">
    <property type="entry name" value="S100_Ca-bd_sub"/>
</dbReference>
<dbReference type="PROSITE" id="PS50222">
    <property type="entry name" value="EF_HAND_2"/>
    <property type="match status" value="1"/>
</dbReference>
<keyword evidence="7" id="KW-0597">Phosphoprotein</keyword>
<dbReference type="Pfam" id="PF01023">
    <property type="entry name" value="S_100"/>
    <property type="match status" value="1"/>
</dbReference>
<dbReference type="AlphaFoldDB" id="A0A091D3Q6"/>
<dbReference type="GO" id="GO:0005737">
    <property type="term" value="C:cytoplasm"/>
    <property type="evidence" value="ECO:0007669"/>
    <property type="project" value="UniProtKB-SubCell"/>
</dbReference>
<proteinExistence type="predicted"/>
<organism evidence="15 16">
    <name type="scientific">Fukomys damarensis</name>
    <name type="common">Damaraland mole rat</name>
    <name type="synonym">Cryptomys damarensis</name>
    <dbReference type="NCBI Taxonomy" id="885580"/>
    <lineage>
        <taxon>Eukaryota</taxon>
        <taxon>Metazoa</taxon>
        <taxon>Chordata</taxon>
        <taxon>Craniata</taxon>
        <taxon>Vertebrata</taxon>
        <taxon>Euteleostomi</taxon>
        <taxon>Mammalia</taxon>
        <taxon>Eutheria</taxon>
        <taxon>Euarchontoglires</taxon>
        <taxon>Glires</taxon>
        <taxon>Rodentia</taxon>
        <taxon>Hystricomorpha</taxon>
        <taxon>Bathyergidae</taxon>
        <taxon>Fukomys</taxon>
    </lineage>
</organism>
<evidence type="ECO:0000313" key="16">
    <source>
        <dbReference type="Proteomes" id="UP000028990"/>
    </source>
</evidence>
<evidence type="ECO:0000256" key="5">
    <source>
        <dbReference type="ARBA" id="ARBA00022490"/>
    </source>
</evidence>
<dbReference type="PANTHER" id="PTHR11639">
    <property type="entry name" value="S100 CALCIUM-BINDING PROTEIN"/>
    <property type="match status" value="1"/>
</dbReference>
<dbReference type="STRING" id="885580.ENSFDAP00000015003"/>
<dbReference type="InterPro" id="IPR011992">
    <property type="entry name" value="EF-hand-dom_pair"/>
</dbReference>
<dbReference type="GO" id="GO:0035425">
    <property type="term" value="P:autocrine signaling"/>
    <property type="evidence" value="ECO:0007669"/>
    <property type="project" value="TreeGrafter"/>
</dbReference>
<sequence length="120" mass="13809">MAGEMSVFERSLNSIVEAFHQYSRREDNNDTLNKKEFKLLMQKELPSYLKKVDRNEDGKDVVKDIMEDLDTNLDNELSFEEAIMLFSRVINASHETMHQGHHRGHDHSHGPGLGQGSQAR</sequence>
<dbReference type="SMART" id="SM01394">
    <property type="entry name" value="S_100"/>
    <property type="match status" value="1"/>
</dbReference>
<dbReference type="OMA" id="SQMECSI"/>
<comment type="subcellular location">
    <subcellularLocation>
        <location evidence="1">Cell membrane</location>
    </subcellularLocation>
    <subcellularLocation>
        <location evidence="2">Cytoplasm</location>
    </subcellularLocation>
    <subcellularLocation>
        <location evidence="3">Secreted</location>
    </subcellularLocation>
</comment>
<dbReference type="GO" id="GO:0030593">
    <property type="term" value="P:neutrophil chemotaxis"/>
    <property type="evidence" value="ECO:0007669"/>
    <property type="project" value="TreeGrafter"/>
</dbReference>
<evidence type="ECO:0000256" key="8">
    <source>
        <dbReference type="ARBA" id="ARBA00022723"/>
    </source>
</evidence>
<keyword evidence="9" id="KW-0677">Repeat</keyword>
<dbReference type="GO" id="GO:0048306">
    <property type="term" value="F:calcium-dependent protein binding"/>
    <property type="evidence" value="ECO:0007669"/>
    <property type="project" value="TreeGrafter"/>
</dbReference>
<dbReference type="PANTHER" id="PTHR11639:SF79">
    <property type="entry name" value="PROTEIN S100-A9"/>
    <property type="match status" value="1"/>
</dbReference>
<dbReference type="Proteomes" id="UP000028990">
    <property type="component" value="Unassembled WGS sequence"/>
</dbReference>
<dbReference type="GO" id="GO:0045113">
    <property type="term" value="P:regulation of integrin biosynthetic process"/>
    <property type="evidence" value="ECO:0007669"/>
    <property type="project" value="TreeGrafter"/>
</dbReference>
<dbReference type="SUPFAM" id="SSF47473">
    <property type="entry name" value="EF-hand"/>
    <property type="match status" value="1"/>
</dbReference>
<evidence type="ECO:0000313" key="15">
    <source>
        <dbReference type="EMBL" id="KFO24860.1"/>
    </source>
</evidence>
<keyword evidence="6" id="KW-0964">Secreted</keyword>
<dbReference type="GO" id="GO:0070062">
    <property type="term" value="C:extracellular exosome"/>
    <property type="evidence" value="ECO:0007669"/>
    <property type="project" value="TreeGrafter"/>
</dbReference>
<protein>
    <submittedName>
        <fullName evidence="15">Protein S100-A9</fullName>
    </submittedName>
</protein>
<evidence type="ECO:0000256" key="13">
    <source>
        <dbReference type="SAM" id="MobiDB-lite"/>
    </source>
</evidence>
<keyword evidence="8" id="KW-0479">Metal-binding</keyword>
<evidence type="ECO:0000256" key="11">
    <source>
        <dbReference type="ARBA" id="ARBA00022837"/>
    </source>
</evidence>
<evidence type="ECO:0000256" key="9">
    <source>
        <dbReference type="ARBA" id="ARBA00022737"/>
    </source>
</evidence>
<gene>
    <name evidence="15" type="ORF">H920_13661</name>
</gene>
<dbReference type="GO" id="GO:0032496">
    <property type="term" value="P:response to lipopolysaccharide"/>
    <property type="evidence" value="ECO:0007669"/>
    <property type="project" value="TreeGrafter"/>
</dbReference>
<dbReference type="GO" id="GO:0070488">
    <property type="term" value="P:neutrophil aggregation"/>
    <property type="evidence" value="ECO:0007669"/>
    <property type="project" value="TreeGrafter"/>
</dbReference>
<dbReference type="GO" id="GO:0005886">
    <property type="term" value="C:plasma membrane"/>
    <property type="evidence" value="ECO:0007669"/>
    <property type="project" value="UniProtKB-SubCell"/>
</dbReference>
<evidence type="ECO:0000256" key="10">
    <source>
        <dbReference type="ARBA" id="ARBA00022833"/>
    </source>
</evidence>
<dbReference type="GO" id="GO:0002523">
    <property type="term" value="P:leukocyte migration involved in inflammatory response"/>
    <property type="evidence" value="ECO:0007669"/>
    <property type="project" value="TreeGrafter"/>
</dbReference>
<dbReference type="EMBL" id="KN123483">
    <property type="protein sequence ID" value="KFO24860.1"/>
    <property type="molecule type" value="Genomic_DNA"/>
</dbReference>
<dbReference type="GO" id="GO:0061844">
    <property type="term" value="P:antimicrobial humoral immune response mediated by antimicrobial peptide"/>
    <property type="evidence" value="ECO:0007669"/>
    <property type="project" value="TreeGrafter"/>
</dbReference>
<feature type="region of interest" description="Disordered" evidence="13">
    <location>
        <begin position="95"/>
        <end position="120"/>
    </location>
</feature>
<keyword evidence="11" id="KW-0106">Calcium</keyword>
<keyword evidence="12" id="KW-0472">Membrane</keyword>
<name>A0A091D3Q6_FUKDA</name>
<feature type="domain" description="EF-hand" evidence="14">
    <location>
        <begin position="57"/>
        <end position="92"/>
    </location>
</feature>
<evidence type="ECO:0000256" key="7">
    <source>
        <dbReference type="ARBA" id="ARBA00022553"/>
    </source>
</evidence>
<keyword evidence="4" id="KW-1003">Cell membrane</keyword>
<dbReference type="GO" id="GO:0005634">
    <property type="term" value="C:nucleus"/>
    <property type="evidence" value="ECO:0007669"/>
    <property type="project" value="TreeGrafter"/>
</dbReference>
<evidence type="ECO:0000256" key="2">
    <source>
        <dbReference type="ARBA" id="ARBA00004496"/>
    </source>
</evidence>
<accession>A0A091D3Q6</accession>
<dbReference type="OrthoDB" id="9447434at2759"/>
<evidence type="ECO:0000256" key="1">
    <source>
        <dbReference type="ARBA" id="ARBA00004236"/>
    </source>
</evidence>
<dbReference type="GO" id="GO:0043542">
    <property type="term" value="P:endothelial cell migration"/>
    <property type="evidence" value="ECO:0007669"/>
    <property type="project" value="TreeGrafter"/>
</dbReference>
<evidence type="ECO:0000256" key="3">
    <source>
        <dbReference type="ARBA" id="ARBA00004613"/>
    </source>
</evidence>
<keyword evidence="10" id="KW-0862">Zinc</keyword>
<dbReference type="GO" id="GO:0002544">
    <property type="term" value="P:chronic inflammatory response"/>
    <property type="evidence" value="ECO:0007669"/>
    <property type="project" value="TreeGrafter"/>
</dbReference>